<keyword evidence="1" id="KW-0456">Lyase</keyword>
<evidence type="ECO:0000313" key="3">
    <source>
        <dbReference type="EMBL" id="SPF32848.1"/>
    </source>
</evidence>
<feature type="binding site" evidence="2">
    <location>
        <position position="128"/>
    </location>
    <ligand>
        <name>substrate</name>
    </ligand>
</feature>
<feature type="binding site" evidence="2">
    <location>
        <begin position="8"/>
        <end position="13"/>
    </location>
    <ligand>
        <name>substrate</name>
    </ligand>
</feature>
<dbReference type="AlphaFoldDB" id="A0A2U3JZQ9"/>
<proteinExistence type="predicted"/>
<name>A0A2U3JZQ9_9FIRM</name>
<sequence length="181" mass="20732">MKEIARYYFAYGSNMNLAQMKQRCLSPKVLGIARLPGYRVEFYGYSGIWDGAQETVVPDRQSEVWGVLYELQFFDCESLDGYHDVRIDGTGPYFHYPVDVINSELGTIEAMIYKKNILQEAKFPSTEYLNFIVQGAKEQGLPEEYITLLQTKKTQPASYIVPIVQKSKLSYMNVTCDACDQ</sequence>
<dbReference type="CDD" id="cd06661">
    <property type="entry name" value="GGCT_like"/>
    <property type="match status" value="1"/>
</dbReference>
<dbReference type="InterPro" id="IPR013024">
    <property type="entry name" value="GGCT-like"/>
</dbReference>
<dbReference type="Gene3D" id="3.10.490.10">
    <property type="entry name" value="Gamma-glutamyl cyclotransferase-like"/>
    <property type="match status" value="1"/>
</dbReference>
<evidence type="ECO:0000256" key="2">
    <source>
        <dbReference type="PIRSR" id="PIRSR617939-2"/>
    </source>
</evidence>
<dbReference type="SUPFAM" id="SSF110857">
    <property type="entry name" value="Gamma-glutamyl cyclotransferase-like"/>
    <property type="match status" value="1"/>
</dbReference>
<dbReference type="PANTHER" id="PTHR12935:SF0">
    <property type="entry name" value="GAMMA-GLUTAMYLCYCLOTRANSFERASE"/>
    <property type="match status" value="1"/>
</dbReference>
<evidence type="ECO:0000313" key="4">
    <source>
        <dbReference type="Proteomes" id="UP000238916"/>
    </source>
</evidence>
<evidence type="ECO:0000256" key="1">
    <source>
        <dbReference type="ARBA" id="ARBA00023239"/>
    </source>
</evidence>
<dbReference type="EMBL" id="OMOF01000020">
    <property type="protein sequence ID" value="SPF32848.1"/>
    <property type="molecule type" value="Genomic_DNA"/>
</dbReference>
<dbReference type="Pfam" id="PF13772">
    <property type="entry name" value="AIG2_2"/>
    <property type="match status" value="1"/>
</dbReference>
<dbReference type="OrthoDB" id="158990at2"/>
<reference evidence="4" key="1">
    <citation type="submission" date="2018-02" db="EMBL/GenBank/DDBJ databases">
        <authorList>
            <person name="Hausmann B."/>
        </authorList>
    </citation>
    <scope>NUCLEOTIDE SEQUENCE [LARGE SCALE GENOMIC DNA]</scope>
    <source>
        <strain evidence="4">Peat soil MAG SbF1</strain>
    </source>
</reference>
<dbReference type="InterPro" id="IPR036568">
    <property type="entry name" value="GGCT-like_sf"/>
</dbReference>
<accession>A0A2U3JZQ9</accession>
<dbReference type="GO" id="GO:0003839">
    <property type="term" value="F:gamma-glutamylcyclotransferase activity"/>
    <property type="evidence" value="ECO:0007669"/>
    <property type="project" value="InterPro"/>
</dbReference>
<organism evidence="3 4">
    <name type="scientific">Candidatus Desulfosporosinus infrequens</name>
    <dbReference type="NCBI Taxonomy" id="2043169"/>
    <lineage>
        <taxon>Bacteria</taxon>
        <taxon>Bacillati</taxon>
        <taxon>Bacillota</taxon>
        <taxon>Clostridia</taxon>
        <taxon>Eubacteriales</taxon>
        <taxon>Desulfitobacteriaceae</taxon>
        <taxon>Desulfosporosinus</taxon>
    </lineage>
</organism>
<dbReference type="Proteomes" id="UP000238916">
    <property type="component" value="Unassembled WGS sequence"/>
</dbReference>
<protein>
    <submittedName>
        <fullName evidence="3">AIG2-like family protein</fullName>
    </submittedName>
</protein>
<gene>
    <name evidence="3" type="ORF">SBF1_1160008</name>
</gene>
<dbReference type="PANTHER" id="PTHR12935">
    <property type="entry name" value="GAMMA-GLUTAMYLCYCLOTRANSFERASE"/>
    <property type="match status" value="1"/>
</dbReference>
<dbReference type="InterPro" id="IPR017939">
    <property type="entry name" value="G-Glutamylcylcotransferase"/>
</dbReference>